<dbReference type="Pfam" id="PF04203">
    <property type="entry name" value="Sortase"/>
    <property type="match status" value="1"/>
</dbReference>
<gene>
    <name evidence="9" type="primary">srtB</name>
    <name evidence="9" type="ORF">FXF36_01290</name>
</gene>
<dbReference type="CDD" id="cd05826">
    <property type="entry name" value="Sortase_B"/>
    <property type="match status" value="1"/>
</dbReference>
<dbReference type="EMBL" id="CP043028">
    <property type="protein sequence ID" value="QFJ53596.1"/>
    <property type="molecule type" value="Genomic_DNA"/>
</dbReference>
<feature type="transmembrane region" description="Helical" evidence="8">
    <location>
        <begin position="7"/>
        <end position="25"/>
    </location>
</feature>
<dbReference type="GO" id="GO:0016020">
    <property type="term" value="C:membrane"/>
    <property type="evidence" value="ECO:0007669"/>
    <property type="project" value="UniProtKB-SubCell"/>
</dbReference>
<keyword evidence="4 8" id="KW-1133">Transmembrane helix</keyword>
<name>A0A5P6VLR5_PSEXY</name>
<comment type="subcellular location">
    <subcellularLocation>
        <location evidence="1">Membrane</location>
    </subcellularLocation>
</comment>
<dbReference type="Proteomes" id="UP000327030">
    <property type="component" value="Chromosome 1"/>
</dbReference>
<dbReference type="GO" id="GO:0009003">
    <property type="term" value="F:signal peptidase activity"/>
    <property type="evidence" value="ECO:0007669"/>
    <property type="project" value="UniProtKB-EC"/>
</dbReference>
<evidence type="ECO:0000256" key="2">
    <source>
        <dbReference type="ARBA" id="ARBA00022692"/>
    </source>
</evidence>
<dbReference type="GO" id="GO:0006465">
    <property type="term" value="P:signal peptide processing"/>
    <property type="evidence" value="ECO:0007669"/>
    <property type="project" value="UniProtKB-UniRule"/>
</dbReference>
<dbReference type="InterPro" id="IPR036286">
    <property type="entry name" value="LexA/Signal_pep-like_sf"/>
</dbReference>
<dbReference type="InterPro" id="IPR019533">
    <property type="entry name" value="Peptidase_S26"/>
</dbReference>
<sequence>MKKMLKPLGNLIIALIIIACIPLAVPKLLGFSEFNVISGSMEPAISVGSLVYVKPADFNELSEKDVIAYEAGASVVTHRIVEIDKEQLLFTTKGDANGSADFMPVAYTNVIGKVIFHIPVLGYVAAILAETLGKIGAALLLLVGLLLSNLGDNNIEGKHSENRAVKRHGIDPKIILALGLLIVFSSIGGIIYIYSGYQKSEKIYENLQANYTTVAAAEAEGQWYDELDVDIASLQKINPQVIGWLYVEGTDISYPIMFSGDDEKYLRRTIDNEYAKAGSIFLEGFNYSDWSDSHNIIYGHNMRNLSMFGKLKYYKSDDDYYEEHKYFQIITSDGKRRYEIFSYFDTEPGSWVYTVPFYPDDEYKDYINQLVSHSYVKSERTSQISETDQVVTLSTCSASEMRFTVHGVLCDTQGL</sequence>
<reference evidence="10" key="1">
    <citation type="submission" date="2019-08" db="EMBL/GenBank/DDBJ databases">
        <title>Complete Genome Sequence of the Polysaccharide-Degrading Rumen Bacterium Pseudobutyrivibrio xylanivorans MA3014.</title>
        <authorList>
            <person name="Palevich N."/>
            <person name="Maclean P.H."/>
            <person name="Kelly W.J."/>
            <person name="Leahy S.C."/>
            <person name="Rakonjac J."/>
            <person name="Attwood G.T."/>
        </authorList>
    </citation>
    <scope>NUCLEOTIDE SEQUENCE [LARGE SCALE GENOMIC DNA]</scope>
    <source>
        <strain evidence="10">MA3014</strain>
    </source>
</reference>
<keyword evidence="2 8" id="KW-0812">Transmembrane</keyword>
<evidence type="ECO:0000313" key="9">
    <source>
        <dbReference type="EMBL" id="QFJ53596.1"/>
    </source>
</evidence>
<dbReference type="InterPro" id="IPR023365">
    <property type="entry name" value="Sortase_dom-sf"/>
</dbReference>
<dbReference type="GO" id="GO:0004252">
    <property type="term" value="F:serine-type endopeptidase activity"/>
    <property type="evidence" value="ECO:0007669"/>
    <property type="project" value="UniProtKB-UniRule"/>
</dbReference>
<dbReference type="PRINTS" id="PR00728">
    <property type="entry name" value="SIGNALPTASE"/>
</dbReference>
<accession>A0A5P6VLR5</accession>
<keyword evidence="5 8" id="KW-0472">Membrane</keyword>
<feature type="active site" description="Acyl-thioester intermediate" evidence="7">
    <location>
        <position position="396"/>
    </location>
</feature>
<dbReference type="SUPFAM" id="SSF63817">
    <property type="entry name" value="Sortase"/>
    <property type="match status" value="1"/>
</dbReference>
<dbReference type="Gene3D" id="2.40.260.10">
    <property type="entry name" value="Sortase"/>
    <property type="match status" value="1"/>
</dbReference>
<feature type="transmembrane region" description="Helical" evidence="8">
    <location>
        <begin position="110"/>
        <end position="128"/>
    </location>
</feature>
<dbReference type="NCBIfam" id="TIGR02228">
    <property type="entry name" value="sigpep_I_arch"/>
    <property type="match status" value="1"/>
</dbReference>
<dbReference type="KEGG" id="pxv:FXF36_01290"/>
<dbReference type="AlphaFoldDB" id="A0A5P6VLR5"/>
<evidence type="ECO:0000256" key="5">
    <source>
        <dbReference type="ARBA" id="ARBA00023136"/>
    </source>
</evidence>
<proteinExistence type="predicted"/>
<dbReference type="OrthoDB" id="9806013at2"/>
<dbReference type="InterPro" id="IPR005754">
    <property type="entry name" value="Sortase"/>
</dbReference>
<dbReference type="CDD" id="cd06530">
    <property type="entry name" value="S26_SPase_I"/>
    <property type="match status" value="1"/>
</dbReference>
<organism evidence="9 10">
    <name type="scientific">Pseudobutyrivibrio xylanivorans</name>
    <dbReference type="NCBI Taxonomy" id="185007"/>
    <lineage>
        <taxon>Bacteria</taxon>
        <taxon>Bacillati</taxon>
        <taxon>Bacillota</taxon>
        <taxon>Clostridia</taxon>
        <taxon>Lachnospirales</taxon>
        <taxon>Lachnospiraceae</taxon>
        <taxon>Pseudobutyrivibrio</taxon>
    </lineage>
</organism>
<evidence type="ECO:0000256" key="8">
    <source>
        <dbReference type="SAM" id="Phobius"/>
    </source>
</evidence>
<feature type="active site" description="Proton donor/acceptor" evidence="7">
    <location>
        <position position="300"/>
    </location>
</feature>
<feature type="transmembrane region" description="Helical" evidence="8">
    <location>
        <begin position="174"/>
        <end position="194"/>
    </location>
</feature>
<dbReference type="InterPro" id="IPR009835">
    <property type="entry name" value="SrtB"/>
</dbReference>
<dbReference type="EC" id="3.4.21.89" evidence="6"/>
<dbReference type="SUPFAM" id="SSF51306">
    <property type="entry name" value="LexA/Signal peptidase"/>
    <property type="match status" value="1"/>
</dbReference>
<evidence type="ECO:0000313" key="10">
    <source>
        <dbReference type="Proteomes" id="UP000327030"/>
    </source>
</evidence>
<protein>
    <recommendedName>
        <fullName evidence="6">Signal peptidase I</fullName>
        <ecNumber evidence="6">3.4.21.89</ecNumber>
    </recommendedName>
</protein>
<feature type="transmembrane region" description="Helical" evidence="8">
    <location>
        <begin position="135"/>
        <end position="151"/>
    </location>
</feature>
<dbReference type="InterPro" id="IPR001733">
    <property type="entry name" value="Peptidase_S26B"/>
</dbReference>
<evidence type="ECO:0000256" key="4">
    <source>
        <dbReference type="ARBA" id="ARBA00022989"/>
    </source>
</evidence>
<evidence type="ECO:0000256" key="1">
    <source>
        <dbReference type="ARBA" id="ARBA00004370"/>
    </source>
</evidence>
<evidence type="ECO:0000256" key="3">
    <source>
        <dbReference type="ARBA" id="ARBA00022801"/>
    </source>
</evidence>
<evidence type="ECO:0000256" key="6">
    <source>
        <dbReference type="NCBIfam" id="TIGR02228"/>
    </source>
</evidence>
<dbReference type="PROSITE" id="PS51257">
    <property type="entry name" value="PROKAR_LIPOPROTEIN"/>
    <property type="match status" value="1"/>
</dbReference>
<keyword evidence="3 9" id="KW-0378">Hydrolase</keyword>
<dbReference type="NCBIfam" id="TIGR03064">
    <property type="entry name" value="sortase_srtB"/>
    <property type="match status" value="1"/>
</dbReference>
<evidence type="ECO:0000256" key="7">
    <source>
        <dbReference type="PIRSR" id="PIRSR605754-1"/>
    </source>
</evidence>